<dbReference type="Proteomes" id="UP000593574">
    <property type="component" value="Unassembled WGS sequence"/>
</dbReference>
<sequence length="69" mass="8343">MRNCKGIWENTIEREWMKFCLPVEEPLIIHVVQEFYLALKQREPARPFYEMLSFGKVKRVNVLVTEMNI</sequence>
<proteinExistence type="predicted"/>
<protein>
    <submittedName>
        <fullName evidence="1">Uncharacterized protein</fullName>
    </submittedName>
</protein>
<evidence type="ECO:0000313" key="2">
    <source>
        <dbReference type="Proteomes" id="UP000593574"/>
    </source>
</evidence>
<name>A0A7J9AVF3_9ROSI</name>
<evidence type="ECO:0000313" key="1">
    <source>
        <dbReference type="EMBL" id="MBA0727973.1"/>
    </source>
</evidence>
<gene>
    <name evidence="1" type="ORF">Golax_000918</name>
</gene>
<accession>A0A7J9AVF3</accession>
<dbReference type="AlphaFoldDB" id="A0A7J9AVF3"/>
<keyword evidence="2" id="KW-1185">Reference proteome</keyword>
<organism evidence="1 2">
    <name type="scientific">Gossypium laxum</name>
    <dbReference type="NCBI Taxonomy" id="34288"/>
    <lineage>
        <taxon>Eukaryota</taxon>
        <taxon>Viridiplantae</taxon>
        <taxon>Streptophyta</taxon>
        <taxon>Embryophyta</taxon>
        <taxon>Tracheophyta</taxon>
        <taxon>Spermatophyta</taxon>
        <taxon>Magnoliopsida</taxon>
        <taxon>eudicotyledons</taxon>
        <taxon>Gunneridae</taxon>
        <taxon>Pentapetalae</taxon>
        <taxon>rosids</taxon>
        <taxon>malvids</taxon>
        <taxon>Malvales</taxon>
        <taxon>Malvaceae</taxon>
        <taxon>Malvoideae</taxon>
        <taxon>Gossypium</taxon>
    </lineage>
</organism>
<dbReference type="EMBL" id="JABEZV010000013">
    <property type="protein sequence ID" value="MBA0727973.1"/>
    <property type="molecule type" value="Genomic_DNA"/>
</dbReference>
<comment type="caution">
    <text evidence="1">The sequence shown here is derived from an EMBL/GenBank/DDBJ whole genome shotgun (WGS) entry which is preliminary data.</text>
</comment>
<reference evidence="1 2" key="1">
    <citation type="journal article" date="2019" name="Genome Biol. Evol.">
        <title>Insights into the evolution of the New World diploid cottons (Gossypium, subgenus Houzingenia) based on genome sequencing.</title>
        <authorList>
            <person name="Grover C.E."/>
            <person name="Arick M.A. 2nd"/>
            <person name="Thrash A."/>
            <person name="Conover J.L."/>
            <person name="Sanders W.S."/>
            <person name="Peterson D.G."/>
            <person name="Frelichowski J.E."/>
            <person name="Scheffler J.A."/>
            <person name="Scheffler B.E."/>
            <person name="Wendel J.F."/>
        </authorList>
    </citation>
    <scope>NUCLEOTIDE SEQUENCE [LARGE SCALE GENOMIC DNA]</scope>
    <source>
        <strain evidence="1">4</strain>
        <tissue evidence="1">Leaf</tissue>
    </source>
</reference>